<evidence type="ECO:0000256" key="2">
    <source>
        <dbReference type="ARBA" id="ARBA00009743"/>
    </source>
</evidence>
<comment type="similarity">
    <text evidence="2 8">Belongs to the glycosyl hydrolase 27 family.</text>
</comment>
<dbReference type="Pfam" id="PF16499">
    <property type="entry name" value="Melibiase_2"/>
    <property type="match status" value="1"/>
</dbReference>
<name>A0A4V3D067_LABRH</name>
<dbReference type="Proteomes" id="UP000295444">
    <property type="component" value="Unassembled WGS sequence"/>
</dbReference>
<dbReference type="Pfam" id="PF10633">
    <property type="entry name" value="NPCBM_assoc"/>
    <property type="match status" value="1"/>
</dbReference>
<dbReference type="PRINTS" id="PR00740">
    <property type="entry name" value="GLHYDRLASE27"/>
</dbReference>
<feature type="signal peptide" evidence="9">
    <location>
        <begin position="1"/>
        <end position="26"/>
    </location>
</feature>
<comment type="catalytic activity">
    <reaction evidence="1 8">
        <text>Hydrolysis of terminal, non-reducing alpha-D-galactose residues in alpha-D-galactosides, including galactose oligosaccharides, galactomannans and galactolipids.</text>
        <dbReference type="EC" id="3.2.1.22"/>
    </reaction>
</comment>
<sequence length="645" mass="67367">MRRILIGLLTSVLVTATAAVFGPSAAAVPGQNLLPAPPMGWNSWNKFGCDIDEDLIRETADELVSTGMRDAGYTYLNIDDCWMAPQRDANGNLQPDPQRFPHGIKALADYAHVRGLKLGIYSSAGTATCQGLPASLDHETADARSFASWDVDYLKYDNCNNQGRPAQERYKAMSDALRATGRPIVLSICEWGSNQPWNWAAQYGELWRTTGDINDSWGSVMGILDQQVGLEAHSGPNAWNDPDMLEVGNGHMSDTEYRAHFALWALLNAPLIAGNDLRAMDGATKAILENKDLVAVDKDWGGVQGHKLRDDGDAEVWAKPMSDGSVAVVLLNRGGSGADIAVTAAELGLPTADHYRVRDLWSGAESQSAGTLHGTAASHGAVVYRVWPGGGAQPPLTTLALTTPEVTAVDRPFTVTTTLHDDGSPALTHVQATLTVPAGWTVDGGTTASAPSVEGAWRHDWTVHPSGTGPAELAASVTYKAGGASVTRSATASTVTAQPPAAGESQVSALPFVSSSNGWGPVERDTSNGETAAGDGHPITIAGTVYPTGLGTHAPSSVRVFLGGGCSSFSALVGLDDETGAGSVAFEVWGDGTRLAATGVQHKGVAAVPVDVDVSGVRVLDLRVTDGGDGNTYDHADWAGAAVTC</sequence>
<dbReference type="Gene3D" id="2.60.40.1180">
    <property type="entry name" value="Golgi alpha-mannosidase II"/>
    <property type="match status" value="1"/>
</dbReference>
<dbReference type="GO" id="GO:0016052">
    <property type="term" value="P:carbohydrate catabolic process"/>
    <property type="evidence" value="ECO:0007669"/>
    <property type="project" value="UniProtKB-ARBA"/>
</dbReference>
<feature type="domain" description="Glycosyl hydrolase family 98 putative carbohydrate-binding module" evidence="10">
    <location>
        <begin position="501"/>
        <end position="645"/>
    </location>
</feature>
<dbReference type="SUPFAM" id="SSF51011">
    <property type="entry name" value="Glycosyl hydrolase domain"/>
    <property type="match status" value="1"/>
</dbReference>
<evidence type="ECO:0000256" key="7">
    <source>
        <dbReference type="ARBA" id="ARBA00023295"/>
    </source>
</evidence>
<evidence type="ECO:0000259" key="10">
    <source>
        <dbReference type="SMART" id="SM00776"/>
    </source>
</evidence>
<dbReference type="InterPro" id="IPR013780">
    <property type="entry name" value="Glyco_hydro_b"/>
</dbReference>
<evidence type="ECO:0000313" key="12">
    <source>
        <dbReference type="Proteomes" id="UP000295444"/>
    </source>
</evidence>
<accession>A0A4V3D067</accession>
<dbReference type="InterPro" id="IPR041233">
    <property type="entry name" value="Melibiase_C"/>
</dbReference>
<evidence type="ECO:0000256" key="5">
    <source>
        <dbReference type="ARBA" id="ARBA00022801"/>
    </source>
</evidence>
<dbReference type="EC" id="3.2.1.22" evidence="3 8"/>
<dbReference type="Pfam" id="PF17801">
    <property type="entry name" value="Melibiase_C"/>
    <property type="match status" value="1"/>
</dbReference>
<evidence type="ECO:0000256" key="9">
    <source>
        <dbReference type="SAM" id="SignalP"/>
    </source>
</evidence>
<evidence type="ECO:0000256" key="4">
    <source>
        <dbReference type="ARBA" id="ARBA00022729"/>
    </source>
</evidence>
<dbReference type="FunFam" id="3.20.20.70:FF:000202">
    <property type="entry name" value="Alpha-galactosidase"/>
    <property type="match status" value="1"/>
</dbReference>
<dbReference type="SUPFAM" id="SSF51445">
    <property type="entry name" value="(Trans)glycosidases"/>
    <property type="match status" value="1"/>
</dbReference>
<dbReference type="InterPro" id="IPR038637">
    <property type="entry name" value="NPCBM_sf"/>
</dbReference>
<dbReference type="InterPro" id="IPR018905">
    <property type="entry name" value="A-galactase_NEW3"/>
</dbReference>
<dbReference type="AlphaFoldDB" id="A0A4V3D067"/>
<keyword evidence="6 8" id="KW-1015">Disulfide bond</keyword>
<evidence type="ECO:0000256" key="6">
    <source>
        <dbReference type="ARBA" id="ARBA00023157"/>
    </source>
</evidence>
<dbReference type="InterPro" id="IPR008979">
    <property type="entry name" value="Galactose-bd-like_sf"/>
</dbReference>
<organism evidence="11 12">
    <name type="scientific">Labedaea rhizosphaerae</name>
    <dbReference type="NCBI Taxonomy" id="598644"/>
    <lineage>
        <taxon>Bacteria</taxon>
        <taxon>Bacillati</taxon>
        <taxon>Actinomycetota</taxon>
        <taxon>Actinomycetes</taxon>
        <taxon>Pseudonocardiales</taxon>
        <taxon>Pseudonocardiaceae</taxon>
        <taxon>Labedaea</taxon>
    </lineage>
</organism>
<feature type="chain" id="PRO_5039193075" description="Alpha-galactosidase" evidence="9">
    <location>
        <begin position="27"/>
        <end position="645"/>
    </location>
</feature>
<dbReference type="InterPro" id="IPR017853">
    <property type="entry name" value="GH"/>
</dbReference>
<comment type="caution">
    <text evidence="11">The sequence shown here is derived from an EMBL/GenBank/DDBJ whole genome shotgun (WGS) entry which is preliminary data.</text>
</comment>
<evidence type="ECO:0000256" key="1">
    <source>
        <dbReference type="ARBA" id="ARBA00001255"/>
    </source>
</evidence>
<dbReference type="Gene3D" id="2.60.120.1060">
    <property type="entry name" value="NPCBM/NEW2 domain"/>
    <property type="match status" value="1"/>
</dbReference>
<keyword evidence="5 8" id="KW-0378">Hydrolase</keyword>
<keyword evidence="12" id="KW-1185">Reference proteome</keyword>
<protein>
    <recommendedName>
        <fullName evidence="3 8">Alpha-galactosidase</fullName>
        <ecNumber evidence="3 8">3.2.1.22</ecNumber>
    </recommendedName>
    <alternativeName>
        <fullName evidence="8">Melibiase</fullName>
    </alternativeName>
</protein>
<proteinExistence type="inferred from homology"/>
<dbReference type="PANTHER" id="PTHR11452:SF75">
    <property type="entry name" value="ALPHA-GALACTOSIDASE MEL1"/>
    <property type="match status" value="1"/>
</dbReference>
<dbReference type="InterPro" id="IPR002241">
    <property type="entry name" value="Glyco_hydro_27"/>
</dbReference>
<dbReference type="PANTHER" id="PTHR11452">
    <property type="entry name" value="ALPHA-GALACTOSIDASE/ALPHA-N-ACETYLGALACTOSAMINIDASE"/>
    <property type="match status" value="1"/>
</dbReference>
<dbReference type="OrthoDB" id="9807519at2"/>
<dbReference type="EMBL" id="SNXZ01000001">
    <property type="protein sequence ID" value="TDQ04595.1"/>
    <property type="molecule type" value="Genomic_DNA"/>
</dbReference>
<dbReference type="SMART" id="SM00776">
    <property type="entry name" value="NPCBM"/>
    <property type="match status" value="1"/>
</dbReference>
<gene>
    <name evidence="11" type="ORF">EV186_101547</name>
</gene>
<dbReference type="GO" id="GO:0004557">
    <property type="term" value="F:alpha-galactosidase activity"/>
    <property type="evidence" value="ECO:0007669"/>
    <property type="project" value="UniProtKB-EC"/>
</dbReference>
<dbReference type="PROSITE" id="PS00512">
    <property type="entry name" value="ALPHA_GALACTOSIDASE"/>
    <property type="match status" value="1"/>
</dbReference>
<dbReference type="RefSeq" id="WP_133847472.1">
    <property type="nucleotide sequence ID" value="NZ_SNXZ01000001.1"/>
</dbReference>
<evidence type="ECO:0000256" key="8">
    <source>
        <dbReference type="RuleBase" id="RU361168"/>
    </source>
</evidence>
<dbReference type="InterPro" id="IPR000111">
    <property type="entry name" value="Glyco_hydro_27/36_CS"/>
</dbReference>
<dbReference type="SUPFAM" id="SSF49785">
    <property type="entry name" value="Galactose-binding domain-like"/>
    <property type="match status" value="1"/>
</dbReference>
<evidence type="ECO:0000313" key="11">
    <source>
        <dbReference type="EMBL" id="TDQ04595.1"/>
    </source>
</evidence>
<keyword evidence="4 9" id="KW-0732">Signal</keyword>
<dbReference type="Gene3D" id="3.20.20.70">
    <property type="entry name" value="Aldolase class I"/>
    <property type="match status" value="1"/>
</dbReference>
<dbReference type="InterPro" id="IPR013222">
    <property type="entry name" value="Glyco_hyd_98_carb-bd"/>
</dbReference>
<dbReference type="Pfam" id="PF08305">
    <property type="entry name" value="NPCBM"/>
    <property type="match status" value="1"/>
</dbReference>
<keyword evidence="7 8" id="KW-0326">Glycosidase</keyword>
<reference evidence="11 12" key="1">
    <citation type="submission" date="2019-03" db="EMBL/GenBank/DDBJ databases">
        <title>Genomic Encyclopedia of Type Strains, Phase IV (KMG-IV): sequencing the most valuable type-strain genomes for metagenomic binning, comparative biology and taxonomic classification.</title>
        <authorList>
            <person name="Goeker M."/>
        </authorList>
    </citation>
    <scope>NUCLEOTIDE SEQUENCE [LARGE SCALE GENOMIC DNA]</scope>
    <source>
        <strain evidence="11 12">DSM 45361</strain>
    </source>
</reference>
<dbReference type="CDD" id="cd14792">
    <property type="entry name" value="GH27"/>
    <property type="match status" value="1"/>
</dbReference>
<evidence type="ECO:0000256" key="3">
    <source>
        <dbReference type="ARBA" id="ARBA00012755"/>
    </source>
</evidence>
<dbReference type="InterPro" id="IPR013785">
    <property type="entry name" value="Aldolase_TIM"/>
</dbReference>
<dbReference type="FunFam" id="2.60.40.1180:FF:000008">
    <property type="entry name" value="Alpha-galactosidase"/>
    <property type="match status" value="1"/>
</dbReference>